<comment type="similarity">
    <text evidence="1 6">Belongs to the SbcD family.</text>
</comment>
<feature type="domain" description="Calcineurin-like phosphoesterase" evidence="7">
    <location>
        <begin position="14"/>
        <end position="274"/>
    </location>
</feature>
<dbReference type="EMBL" id="BMDH01000001">
    <property type="protein sequence ID" value="GGI13286.1"/>
    <property type="molecule type" value="Genomic_DNA"/>
</dbReference>
<evidence type="ECO:0000256" key="4">
    <source>
        <dbReference type="ARBA" id="ARBA00022801"/>
    </source>
</evidence>
<keyword evidence="4 6" id="KW-0378">Hydrolase</keyword>
<keyword evidence="9" id="KW-1185">Reference proteome</keyword>
<dbReference type="GO" id="GO:0004519">
    <property type="term" value="F:endonuclease activity"/>
    <property type="evidence" value="ECO:0007669"/>
    <property type="project" value="UniProtKB-KW"/>
</dbReference>
<evidence type="ECO:0000313" key="9">
    <source>
        <dbReference type="Proteomes" id="UP000619536"/>
    </source>
</evidence>
<keyword evidence="6" id="KW-0233">DNA recombination</keyword>
<evidence type="ECO:0000256" key="3">
    <source>
        <dbReference type="ARBA" id="ARBA00022722"/>
    </source>
</evidence>
<sequence>MTTTSQYSAIRNAMKILHTSDWHIGRRFKGVDMQKWQQHALDWLISYIEQEHIQVLLVSGDVYDVPRPSAQSVQLLSSVLNRITQLTVDGRPVEVVITPGNHDSALRLGFADQAFVPQLHMRWNVRDIAKPVIVERDHEITAVYALPYLDPDAYRADIASLIQEYIQQFDDIQYLPMPYGVQIDDETVVHVDRSHDAMMSAALTLMMPSILEQRAKAERIGKAITVIVMAHAFVRGALPADSERNIAIGGVQSVASDLFIGSGIDYLALGHLHRAQQVRIDSADITDSSNTDTQHVVLLPQAKLAKQWCEQHGVKANIDSLVTPIARYSGSLLAYSFSERVIPAREGNNKSVVILNTESGVDATNAKSKGKHGDTCDQGEMCSSRIVVEHLEPVQSGQPALSIVEGKLQDVLNEAEQHSEHWVSARVHVDEYPRGLYEQLDHYYQYVLEKTIIYDRTASSRSAPRLTAERDAAQDSDILDSFVQDMLGRKATVQERDVLHRALERALAQGRAL</sequence>
<dbReference type="GO" id="GO:0006260">
    <property type="term" value="P:DNA replication"/>
    <property type="evidence" value="ECO:0007669"/>
    <property type="project" value="UniProtKB-KW"/>
</dbReference>
<dbReference type="InterPro" id="IPR029052">
    <property type="entry name" value="Metallo-depent_PP-like"/>
</dbReference>
<evidence type="ECO:0000256" key="2">
    <source>
        <dbReference type="ARBA" id="ARBA00013365"/>
    </source>
</evidence>
<dbReference type="AlphaFoldDB" id="A0A8J3AMA4"/>
<evidence type="ECO:0000259" key="7">
    <source>
        <dbReference type="Pfam" id="PF00149"/>
    </source>
</evidence>
<evidence type="ECO:0000256" key="1">
    <source>
        <dbReference type="ARBA" id="ARBA00010555"/>
    </source>
</evidence>
<dbReference type="GO" id="GO:0008408">
    <property type="term" value="F:3'-5' exonuclease activity"/>
    <property type="evidence" value="ECO:0007669"/>
    <property type="project" value="InterPro"/>
</dbReference>
<dbReference type="Proteomes" id="UP000619536">
    <property type="component" value="Unassembled WGS sequence"/>
</dbReference>
<dbReference type="InterPro" id="IPR050535">
    <property type="entry name" value="DNA_Repair-Maintenance_Comp"/>
</dbReference>
<comment type="caution">
    <text evidence="8">The sequence shown here is derived from an EMBL/GenBank/DDBJ whole genome shotgun (WGS) entry which is preliminary data.</text>
</comment>
<keyword evidence="3 6" id="KW-0540">Nuclease</keyword>
<organism evidence="8 9">
    <name type="scientific">Galliscardovia ingluviei</name>
    <dbReference type="NCBI Taxonomy" id="1769422"/>
    <lineage>
        <taxon>Bacteria</taxon>
        <taxon>Bacillati</taxon>
        <taxon>Actinomycetota</taxon>
        <taxon>Actinomycetes</taxon>
        <taxon>Bifidobacteriales</taxon>
        <taxon>Bifidobacteriaceae</taxon>
        <taxon>Galliscardovia</taxon>
    </lineage>
</organism>
<dbReference type="SUPFAM" id="SSF56300">
    <property type="entry name" value="Metallo-dependent phosphatases"/>
    <property type="match status" value="1"/>
</dbReference>
<comment type="function">
    <text evidence="6">SbcCD cleaves DNA hairpin structures. These structures can inhibit DNA replication and are intermediates in certain DNA recombination reactions. The complex acts as a 3'-&gt;5' double strand exonuclease that can open hairpins. It also has a 5' single-strand endonuclease activity.</text>
</comment>
<dbReference type="InterPro" id="IPR004593">
    <property type="entry name" value="SbcD"/>
</dbReference>
<dbReference type="PANTHER" id="PTHR30337">
    <property type="entry name" value="COMPONENT OF ATP-DEPENDENT DSDNA EXONUCLEASE"/>
    <property type="match status" value="1"/>
</dbReference>
<comment type="subunit">
    <text evidence="6">Heterodimer of SbcC and SbcD.</text>
</comment>
<accession>A0A8J3AMA4</accession>
<protein>
    <recommendedName>
        <fullName evidence="2 6">Nuclease SbcCD subunit D</fullName>
    </recommendedName>
</protein>
<evidence type="ECO:0000313" key="8">
    <source>
        <dbReference type="EMBL" id="GGI13286.1"/>
    </source>
</evidence>
<proteinExistence type="inferred from homology"/>
<gene>
    <name evidence="6 8" type="primary">sbcD</name>
    <name evidence="8" type="ORF">GCM10007377_05200</name>
</gene>
<keyword evidence="6" id="KW-0235">DNA replication</keyword>
<dbReference type="GO" id="GO:0006310">
    <property type="term" value="P:DNA recombination"/>
    <property type="evidence" value="ECO:0007669"/>
    <property type="project" value="UniProtKB-KW"/>
</dbReference>
<keyword evidence="6" id="KW-0255">Endonuclease</keyword>
<dbReference type="NCBIfam" id="TIGR00619">
    <property type="entry name" value="sbcd"/>
    <property type="match status" value="1"/>
</dbReference>
<name>A0A8J3AMA4_9BIFI</name>
<dbReference type="Gene3D" id="3.60.21.10">
    <property type="match status" value="1"/>
</dbReference>
<evidence type="ECO:0000256" key="5">
    <source>
        <dbReference type="ARBA" id="ARBA00022839"/>
    </source>
</evidence>
<keyword evidence="5 6" id="KW-0269">Exonuclease</keyword>
<dbReference type="PANTHER" id="PTHR30337:SF0">
    <property type="entry name" value="NUCLEASE SBCCD SUBUNIT D"/>
    <property type="match status" value="1"/>
</dbReference>
<dbReference type="CDD" id="cd00840">
    <property type="entry name" value="MPP_Mre11_N"/>
    <property type="match status" value="1"/>
</dbReference>
<reference evidence="8" key="2">
    <citation type="submission" date="2020-09" db="EMBL/GenBank/DDBJ databases">
        <authorList>
            <person name="Sun Q."/>
            <person name="Sedlacek I."/>
        </authorList>
    </citation>
    <scope>NUCLEOTIDE SEQUENCE</scope>
    <source>
        <strain evidence="8">CCM 8606</strain>
    </source>
</reference>
<dbReference type="InterPro" id="IPR004843">
    <property type="entry name" value="Calcineurin-like_PHP"/>
</dbReference>
<reference evidence="8" key="1">
    <citation type="journal article" date="2014" name="Int. J. Syst. Evol. Microbiol.">
        <title>Complete genome sequence of Corynebacterium casei LMG S-19264T (=DSM 44701T), isolated from a smear-ripened cheese.</title>
        <authorList>
            <consortium name="US DOE Joint Genome Institute (JGI-PGF)"/>
            <person name="Walter F."/>
            <person name="Albersmeier A."/>
            <person name="Kalinowski J."/>
            <person name="Ruckert C."/>
        </authorList>
    </citation>
    <scope>NUCLEOTIDE SEQUENCE</scope>
    <source>
        <strain evidence="8">CCM 8606</strain>
    </source>
</reference>
<dbReference type="InterPro" id="IPR041796">
    <property type="entry name" value="Mre11_N"/>
</dbReference>
<evidence type="ECO:0000256" key="6">
    <source>
        <dbReference type="RuleBase" id="RU363069"/>
    </source>
</evidence>
<dbReference type="Pfam" id="PF00149">
    <property type="entry name" value="Metallophos"/>
    <property type="match status" value="1"/>
</dbReference>